<reference evidence="1" key="2">
    <citation type="journal article" date="2022" name="New Phytol.">
        <title>Evolutionary transition to the ectomycorrhizal habit in the genomes of a hyperdiverse lineage of mushroom-forming fungi.</title>
        <authorList>
            <person name="Looney B."/>
            <person name="Miyauchi S."/>
            <person name="Morin E."/>
            <person name="Drula E."/>
            <person name="Courty P.E."/>
            <person name="Kohler A."/>
            <person name="Kuo A."/>
            <person name="LaButti K."/>
            <person name="Pangilinan J."/>
            <person name="Lipzen A."/>
            <person name="Riley R."/>
            <person name="Andreopoulos W."/>
            <person name="He G."/>
            <person name="Johnson J."/>
            <person name="Nolan M."/>
            <person name="Tritt A."/>
            <person name="Barry K.W."/>
            <person name="Grigoriev I.V."/>
            <person name="Nagy L.G."/>
            <person name="Hibbett D."/>
            <person name="Henrissat B."/>
            <person name="Matheny P.B."/>
            <person name="Labbe J."/>
            <person name="Martin F.M."/>
        </authorList>
    </citation>
    <scope>NUCLEOTIDE SEQUENCE</scope>
    <source>
        <strain evidence="1">HHB10654</strain>
    </source>
</reference>
<name>A0ACB8SKM4_9AGAM</name>
<dbReference type="Proteomes" id="UP000814140">
    <property type="component" value="Unassembled WGS sequence"/>
</dbReference>
<gene>
    <name evidence="1" type="ORF">BV25DRAFT_1872615</name>
</gene>
<protein>
    <submittedName>
        <fullName evidence="1">LuxS/MPP-like metallohydrolase</fullName>
    </submittedName>
</protein>
<evidence type="ECO:0000313" key="2">
    <source>
        <dbReference type="Proteomes" id="UP000814140"/>
    </source>
</evidence>
<keyword evidence="2" id="KW-1185">Reference proteome</keyword>
<evidence type="ECO:0000313" key="1">
    <source>
        <dbReference type="EMBL" id="KAI0056823.1"/>
    </source>
</evidence>
<accession>A0ACB8SKM4</accession>
<organism evidence="1 2">
    <name type="scientific">Artomyces pyxidatus</name>
    <dbReference type="NCBI Taxonomy" id="48021"/>
    <lineage>
        <taxon>Eukaryota</taxon>
        <taxon>Fungi</taxon>
        <taxon>Dikarya</taxon>
        <taxon>Basidiomycota</taxon>
        <taxon>Agaricomycotina</taxon>
        <taxon>Agaricomycetes</taxon>
        <taxon>Russulales</taxon>
        <taxon>Auriscalpiaceae</taxon>
        <taxon>Artomyces</taxon>
    </lineage>
</organism>
<comment type="caution">
    <text evidence="1">The sequence shown here is derived from an EMBL/GenBank/DDBJ whole genome shotgun (WGS) entry which is preliminary data.</text>
</comment>
<proteinExistence type="predicted"/>
<reference evidence="1" key="1">
    <citation type="submission" date="2021-03" db="EMBL/GenBank/DDBJ databases">
        <authorList>
            <consortium name="DOE Joint Genome Institute"/>
            <person name="Ahrendt S."/>
            <person name="Looney B.P."/>
            <person name="Miyauchi S."/>
            <person name="Morin E."/>
            <person name="Drula E."/>
            <person name="Courty P.E."/>
            <person name="Chicoki N."/>
            <person name="Fauchery L."/>
            <person name="Kohler A."/>
            <person name="Kuo A."/>
            <person name="Labutti K."/>
            <person name="Pangilinan J."/>
            <person name="Lipzen A."/>
            <person name="Riley R."/>
            <person name="Andreopoulos W."/>
            <person name="He G."/>
            <person name="Johnson J."/>
            <person name="Barry K.W."/>
            <person name="Grigoriev I.V."/>
            <person name="Nagy L."/>
            <person name="Hibbett D."/>
            <person name="Henrissat B."/>
            <person name="Matheny P.B."/>
            <person name="Labbe J."/>
            <person name="Martin F."/>
        </authorList>
    </citation>
    <scope>NUCLEOTIDE SEQUENCE</scope>
    <source>
        <strain evidence="1">HHB10654</strain>
    </source>
</reference>
<sequence length="433" mass="44517">MLRATRLARSARGFATVVDGASGVKVAALDNGQPTASVTVLLKAGSRYEQKPGVAHVLSNFAFKSTGKRSALGTVREAELYGGVLSSTLSREHLALTAEFLRGDEAFFVDVLASFIASAKFTRHELAEYVLPTSLAEAQAAKHTPSTRALELAHALAFRNGLGHSLFADKHVAESITAEDVRALQSQAVGDLSSVAVLGTGISSDSLSSLFDKSFAAYKSSSAGPSVAAPAAPASAYHGGSTRVSFFHGQAVFIGFGTTSAAQLPALHALSAHLSPTPAVKWSTGTAPLSTVIPTGVTARTVLLPYSDATLFGILIEGADASKVGEAAKKAVEVLKTAADGKVASEEVKRAVARARFSVAGAVEAREGLLGVFGPKVLAGDRVSVQSTLEAVEAVDAKALSKIAADLLKSKPTYVALGDVNTLPYGDEIGLSA</sequence>
<dbReference type="EMBL" id="MU277257">
    <property type="protein sequence ID" value="KAI0056823.1"/>
    <property type="molecule type" value="Genomic_DNA"/>
</dbReference>